<feature type="signal peptide" evidence="1">
    <location>
        <begin position="1"/>
        <end position="30"/>
    </location>
</feature>
<comment type="caution">
    <text evidence="2">The sequence shown here is derived from an EMBL/GenBank/DDBJ whole genome shotgun (WGS) entry which is preliminary data.</text>
</comment>
<organism evidence="2 3">
    <name type="scientific">Tsukamurella columbiensis</name>
    <dbReference type="NCBI Taxonomy" id="128509"/>
    <lineage>
        <taxon>Bacteria</taxon>
        <taxon>Bacillati</taxon>
        <taxon>Actinomycetota</taxon>
        <taxon>Actinomycetes</taxon>
        <taxon>Mycobacteriales</taxon>
        <taxon>Tsukamurellaceae</taxon>
        <taxon>Tsukamurella</taxon>
    </lineage>
</organism>
<evidence type="ECO:0000313" key="2">
    <source>
        <dbReference type="EMBL" id="NMD58303.1"/>
    </source>
</evidence>
<keyword evidence="1" id="KW-0732">Signal</keyword>
<gene>
    <name evidence="2" type="ORF">HHU10_22045</name>
</gene>
<dbReference type="InterPro" id="IPR013207">
    <property type="entry name" value="LGFP"/>
</dbReference>
<accession>A0ABX1LJ36</accession>
<dbReference type="RefSeq" id="WP_191834300.1">
    <property type="nucleotide sequence ID" value="NZ_JABARZ010000032.1"/>
</dbReference>
<evidence type="ECO:0000256" key="1">
    <source>
        <dbReference type="SAM" id="SignalP"/>
    </source>
</evidence>
<proteinExistence type="predicted"/>
<evidence type="ECO:0000313" key="3">
    <source>
        <dbReference type="Proteomes" id="UP000556611"/>
    </source>
</evidence>
<dbReference type="Pfam" id="PF08310">
    <property type="entry name" value="LGFP"/>
    <property type="match status" value="2"/>
</dbReference>
<protein>
    <submittedName>
        <fullName evidence="2">Lysozyme</fullName>
    </submittedName>
</protein>
<keyword evidence="3" id="KW-1185">Reference proteome</keyword>
<dbReference type="EMBL" id="JABARZ010000032">
    <property type="protein sequence ID" value="NMD58303.1"/>
    <property type="molecule type" value="Genomic_DNA"/>
</dbReference>
<name>A0ABX1LJ36_9ACTN</name>
<feature type="chain" id="PRO_5046128825" evidence="1">
    <location>
        <begin position="31"/>
        <end position="211"/>
    </location>
</feature>
<sequence length="211" mass="22811">MMMRPRIAHVAAAGALALAAAAAVGPVAHADQFVGGRMVKGQIEVTYFALGGPTPQKLWGRTLTDELPDRAGGRFQKFENQSSIYWNPFVDGGNAHQVGGAIETKWGTVGWETGPLRYPVSDERRVTQGGDPVLGWGKEVAGAWNDFQGGKILWSPQGGARIVWGEILRTFDTAGGITKYGWPVGDETRSPDGRFTQAFQKGTITWPAREQ</sequence>
<reference evidence="2 3" key="1">
    <citation type="submission" date="2020-04" db="EMBL/GenBank/DDBJ databases">
        <title>MicrobeNet Type strains.</title>
        <authorList>
            <person name="Nicholson A.C."/>
        </authorList>
    </citation>
    <scope>NUCLEOTIDE SEQUENCE [LARGE SCALE GENOMIC DNA]</scope>
    <source>
        <strain evidence="2 3">ATCC BAA-330</strain>
    </source>
</reference>
<dbReference type="Proteomes" id="UP000556611">
    <property type="component" value="Unassembled WGS sequence"/>
</dbReference>